<comment type="caution">
    <text evidence="2">The sequence shown here is derived from an EMBL/GenBank/DDBJ whole genome shotgun (WGS) entry which is preliminary data.</text>
</comment>
<evidence type="ECO:0000256" key="1">
    <source>
        <dbReference type="SAM" id="Phobius"/>
    </source>
</evidence>
<evidence type="ECO:0000313" key="3">
    <source>
        <dbReference type="Proteomes" id="UP000613512"/>
    </source>
</evidence>
<dbReference type="AlphaFoldDB" id="A0A916S2V7"/>
<accession>A0A916S2V7</accession>
<keyword evidence="1" id="KW-1133">Transmembrane helix</keyword>
<keyword evidence="1" id="KW-0472">Membrane</keyword>
<dbReference type="RefSeq" id="WP_188385088.1">
    <property type="nucleotide sequence ID" value="NZ_BMEY01000013.1"/>
</dbReference>
<evidence type="ECO:0000313" key="2">
    <source>
        <dbReference type="EMBL" id="GGA81424.1"/>
    </source>
</evidence>
<evidence type="ECO:0008006" key="4">
    <source>
        <dbReference type="Google" id="ProtNLM"/>
    </source>
</evidence>
<name>A0A916S2V7_9BACI</name>
<keyword evidence="3" id="KW-1185">Reference proteome</keyword>
<organism evidence="2 3">
    <name type="scientific">Ornithinibacillus halotolerans</name>
    <dbReference type="NCBI Taxonomy" id="1274357"/>
    <lineage>
        <taxon>Bacteria</taxon>
        <taxon>Bacillati</taxon>
        <taxon>Bacillota</taxon>
        <taxon>Bacilli</taxon>
        <taxon>Bacillales</taxon>
        <taxon>Bacillaceae</taxon>
        <taxon>Ornithinibacillus</taxon>
    </lineage>
</organism>
<dbReference type="Proteomes" id="UP000613512">
    <property type="component" value="Unassembled WGS sequence"/>
</dbReference>
<reference evidence="2" key="1">
    <citation type="journal article" date="2014" name="Int. J. Syst. Evol. Microbiol.">
        <title>Complete genome sequence of Corynebacterium casei LMG S-19264T (=DSM 44701T), isolated from a smear-ripened cheese.</title>
        <authorList>
            <consortium name="US DOE Joint Genome Institute (JGI-PGF)"/>
            <person name="Walter F."/>
            <person name="Albersmeier A."/>
            <person name="Kalinowski J."/>
            <person name="Ruckert C."/>
        </authorList>
    </citation>
    <scope>NUCLEOTIDE SEQUENCE</scope>
    <source>
        <strain evidence="2">CGMCC 1.12408</strain>
    </source>
</reference>
<feature type="transmembrane region" description="Helical" evidence="1">
    <location>
        <begin position="13"/>
        <end position="34"/>
    </location>
</feature>
<reference evidence="2" key="2">
    <citation type="submission" date="2020-09" db="EMBL/GenBank/DDBJ databases">
        <authorList>
            <person name="Sun Q."/>
            <person name="Zhou Y."/>
        </authorList>
    </citation>
    <scope>NUCLEOTIDE SEQUENCE</scope>
    <source>
        <strain evidence="2">CGMCC 1.12408</strain>
    </source>
</reference>
<sequence>MLEWIEHINWSELLLDIGIIALKLLAIIIAYFIIKSIGNKAIERVFIRKQNEMNSGRAKTLESISKNLFAYFLLFTSYWEDKKRRAMGS</sequence>
<keyword evidence="1" id="KW-0812">Transmembrane</keyword>
<protein>
    <recommendedName>
        <fullName evidence="4">Mechanosensitive ion channel family protein</fullName>
    </recommendedName>
</protein>
<dbReference type="EMBL" id="BMEY01000013">
    <property type="protein sequence ID" value="GGA81424.1"/>
    <property type="molecule type" value="Genomic_DNA"/>
</dbReference>
<proteinExistence type="predicted"/>
<gene>
    <name evidence="2" type="ORF">GCM10008025_25920</name>
</gene>